<feature type="compositionally biased region" description="Basic and acidic residues" evidence="1">
    <location>
        <begin position="65"/>
        <end position="87"/>
    </location>
</feature>
<accession>A0A840GDY7</accession>
<evidence type="ECO:0000313" key="3">
    <source>
        <dbReference type="EMBL" id="MBB4249060.1"/>
    </source>
</evidence>
<feature type="region of interest" description="Disordered" evidence="1">
    <location>
        <begin position="58"/>
        <end position="87"/>
    </location>
</feature>
<evidence type="ECO:0000259" key="2">
    <source>
        <dbReference type="PROSITE" id="PS50828"/>
    </source>
</evidence>
<dbReference type="Gene3D" id="3.30.1370.110">
    <property type="match status" value="1"/>
</dbReference>
<dbReference type="RefSeq" id="WP_153116285.1">
    <property type="nucleotide sequence ID" value="NZ_JACIGE010000017.1"/>
</dbReference>
<organism evidence="3 4">
    <name type="scientific">Rhodocyclus tenuis</name>
    <name type="common">Rhodospirillum tenue</name>
    <dbReference type="NCBI Taxonomy" id="1066"/>
    <lineage>
        <taxon>Bacteria</taxon>
        <taxon>Pseudomonadati</taxon>
        <taxon>Pseudomonadota</taxon>
        <taxon>Betaproteobacteria</taxon>
        <taxon>Rhodocyclales</taxon>
        <taxon>Rhodocyclaceae</taxon>
        <taxon>Rhodocyclus</taxon>
    </lineage>
</organism>
<sequence length="225" mass="25072">MDWPQDIRAGSDRKRPAQAGRRRPPVLVRMPDFAAATTPAQCAADADDERAALLASIAGATPLPPDEHIHFEPPKPRPRPRQRERDEREVIREAMQRPLDADDWFDAGSAEAFLRNGVSRMVLRDLRRGRWAIQAHLDLHGYNRHEAHEAVSAFVDTALASGKRCVRIVHGRGLGSPGRESVLRTLVKGWLGRRREVLAFCHAPTRDGGEGALWVLLRSTRSSPG</sequence>
<keyword evidence="3" id="KW-0378">Hydrolase</keyword>
<gene>
    <name evidence="3" type="ORF">GGD90_003463</name>
</gene>
<evidence type="ECO:0000256" key="1">
    <source>
        <dbReference type="SAM" id="MobiDB-lite"/>
    </source>
</evidence>
<dbReference type="InterPro" id="IPR002625">
    <property type="entry name" value="Smr_dom"/>
</dbReference>
<dbReference type="Proteomes" id="UP000587070">
    <property type="component" value="Unassembled WGS sequence"/>
</dbReference>
<feature type="domain" description="Smr" evidence="2">
    <location>
        <begin position="137"/>
        <end position="218"/>
    </location>
</feature>
<evidence type="ECO:0000313" key="4">
    <source>
        <dbReference type="Proteomes" id="UP000587070"/>
    </source>
</evidence>
<protein>
    <submittedName>
        <fullName evidence="3">DNA-nicking Smr family endonuclease</fullName>
    </submittedName>
</protein>
<dbReference type="PROSITE" id="PS50828">
    <property type="entry name" value="SMR"/>
    <property type="match status" value="1"/>
</dbReference>
<keyword evidence="3" id="KW-0540">Nuclease</keyword>
<dbReference type="GO" id="GO:0004519">
    <property type="term" value="F:endonuclease activity"/>
    <property type="evidence" value="ECO:0007669"/>
    <property type="project" value="UniProtKB-KW"/>
</dbReference>
<dbReference type="InterPro" id="IPR036063">
    <property type="entry name" value="Smr_dom_sf"/>
</dbReference>
<comment type="caution">
    <text evidence="3">The sequence shown here is derived from an EMBL/GenBank/DDBJ whole genome shotgun (WGS) entry which is preliminary data.</text>
</comment>
<keyword evidence="3" id="KW-0255">Endonuclease</keyword>
<reference evidence="3 4" key="1">
    <citation type="submission" date="2020-08" db="EMBL/GenBank/DDBJ databases">
        <title>Genome sequencing of Purple Non-Sulfur Bacteria from various extreme environments.</title>
        <authorList>
            <person name="Mayer M."/>
        </authorList>
    </citation>
    <scope>NUCLEOTIDE SEQUENCE [LARGE SCALE GENOMIC DNA]</scope>
    <source>
        <strain evidence="3 4">2761</strain>
    </source>
</reference>
<dbReference type="SMART" id="SM00463">
    <property type="entry name" value="SMR"/>
    <property type="match status" value="1"/>
</dbReference>
<name>A0A840GDY7_RHOTE</name>
<keyword evidence="4" id="KW-1185">Reference proteome</keyword>
<dbReference type="AlphaFoldDB" id="A0A840GDY7"/>
<dbReference type="OrthoDB" id="9808881at2"/>
<proteinExistence type="predicted"/>
<dbReference type="PANTHER" id="PTHR35562">
    <property type="entry name" value="DNA ENDONUCLEASE SMRA-RELATED"/>
    <property type="match status" value="1"/>
</dbReference>
<dbReference type="EMBL" id="JACIGE010000017">
    <property type="protein sequence ID" value="MBB4249060.1"/>
    <property type="molecule type" value="Genomic_DNA"/>
</dbReference>
<dbReference type="PANTHER" id="PTHR35562:SF2">
    <property type="entry name" value="DNA ENDONUCLEASE SMRA-RELATED"/>
    <property type="match status" value="1"/>
</dbReference>
<dbReference type="SUPFAM" id="SSF160443">
    <property type="entry name" value="SMR domain-like"/>
    <property type="match status" value="1"/>
</dbReference>
<dbReference type="Pfam" id="PF01713">
    <property type="entry name" value="Smr"/>
    <property type="match status" value="1"/>
</dbReference>
<feature type="region of interest" description="Disordered" evidence="1">
    <location>
        <begin position="1"/>
        <end position="28"/>
    </location>
</feature>